<gene>
    <name evidence="2" type="ORF">A3C59_03900</name>
</gene>
<evidence type="ECO:0000313" key="3">
    <source>
        <dbReference type="Proteomes" id="UP000176902"/>
    </source>
</evidence>
<accession>A0A1F5JXC0</accession>
<dbReference type="InterPro" id="IPR001589">
    <property type="entry name" value="Actinin_actin-bd_CS"/>
</dbReference>
<dbReference type="InterPro" id="IPR039018">
    <property type="entry name" value="VapC20-like"/>
</dbReference>
<dbReference type="PANTHER" id="PTHR42188:SF1">
    <property type="entry name" value="23S RRNA-SPECIFIC ENDONUCLEASE VAPC20"/>
    <property type="match status" value="1"/>
</dbReference>
<organism evidence="2 3">
    <name type="scientific">Candidatus Daviesbacteria bacterium RIFCSPHIGHO2_02_FULL_36_13</name>
    <dbReference type="NCBI Taxonomy" id="1797768"/>
    <lineage>
        <taxon>Bacteria</taxon>
        <taxon>Candidatus Daviesiibacteriota</taxon>
    </lineage>
</organism>
<comment type="caution">
    <text evidence="2">The sequence shown here is derived from an EMBL/GenBank/DDBJ whole genome shotgun (WGS) entry which is preliminary data.</text>
</comment>
<dbReference type="PANTHER" id="PTHR42188">
    <property type="entry name" value="23S RRNA-SPECIFIC ENDONUCLEASE VAPC20"/>
    <property type="match status" value="1"/>
</dbReference>
<dbReference type="PROSITE" id="PS00019">
    <property type="entry name" value="ACTININ_1"/>
    <property type="match status" value="1"/>
</dbReference>
<sequence>MALQSRKIFIDSSVLMGFIDRADSNHPKAVKAMENLARLGYHLYTSSININEVYAALARETGVSVALDFLQAMLQSDIEILFPQKADYITANRMLRSNRERQLTLREVLNATLMQRRGIVQILTFTYWHNLFGSYVSNLSGS</sequence>
<evidence type="ECO:0000259" key="1">
    <source>
        <dbReference type="Pfam" id="PF01850"/>
    </source>
</evidence>
<dbReference type="Proteomes" id="UP000176902">
    <property type="component" value="Unassembled WGS sequence"/>
</dbReference>
<proteinExistence type="predicted"/>
<protein>
    <recommendedName>
        <fullName evidence="1">PIN domain-containing protein</fullName>
    </recommendedName>
</protein>
<dbReference type="GO" id="GO:0016075">
    <property type="term" value="P:rRNA catabolic process"/>
    <property type="evidence" value="ECO:0007669"/>
    <property type="project" value="TreeGrafter"/>
</dbReference>
<reference evidence="2 3" key="1">
    <citation type="journal article" date="2016" name="Nat. Commun.">
        <title>Thousands of microbial genomes shed light on interconnected biogeochemical processes in an aquifer system.</title>
        <authorList>
            <person name="Anantharaman K."/>
            <person name="Brown C.T."/>
            <person name="Hug L.A."/>
            <person name="Sharon I."/>
            <person name="Castelle C.J."/>
            <person name="Probst A.J."/>
            <person name="Thomas B.C."/>
            <person name="Singh A."/>
            <person name="Wilkins M.J."/>
            <person name="Karaoz U."/>
            <person name="Brodie E.L."/>
            <person name="Williams K.H."/>
            <person name="Hubbard S.S."/>
            <person name="Banfield J.F."/>
        </authorList>
    </citation>
    <scope>NUCLEOTIDE SEQUENCE [LARGE SCALE GENOMIC DNA]</scope>
</reference>
<dbReference type="InterPro" id="IPR002716">
    <property type="entry name" value="PIN_dom"/>
</dbReference>
<name>A0A1F5JXC0_9BACT</name>
<feature type="domain" description="PIN" evidence="1">
    <location>
        <begin position="8"/>
        <end position="125"/>
    </location>
</feature>
<dbReference type="Gene3D" id="3.40.50.1010">
    <property type="entry name" value="5'-nuclease"/>
    <property type="match status" value="1"/>
</dbReference>
<dbReference type="InterPro" id="IPR029060">
    <property type="entry name" value="PIN-like_dom_sf"/>
</dbReference>
<dbReference type="SUPFAM" id="SSF88723">
    <property type="entry name" value="PIN domain-like"/>
    <property type="match status" value="1"/>
</dbReference>
<dbReference type="Pfam" id="PF01850">
    <property type="entry name" value="PIN"/>
    <property type="match status" value="1"/>
</dbReference>
<evidence type="ECO:0000313" key="2">
    <source>
        <dbReference type="EMBL" id="OGE33286.1"/>
    </source>
</evidence>
<dbReference type="GO" id="GO:0004521">
    <property type="term" value="F:RNA endonuclease activity"/>
    <property type="evidence" value="ECO:0007669"/>
    <property type="project" value="InterPro"/>
</dbReference>
<dbReference type="AlphaFoldDB" id="A0A1F5JXC0"/>
<dbReference type="EMBL" id="MFCV01000011">
    <property type="protein sequence ID" value="OGE33286.1"/>
    <property type="molecule type" value="Genomic_DNA"/>
</dbReference>